<name>B4QTQ8_DROSI</name>
<keyword evidence="2" id="KW-1185">Reference proteome</keyword>
<evidence type="ECO:0000313" key="1">
    <source>
        <dbReference type="EMBL" id="EDX14262.1"/>
    </source>
</evidence>
<evidence type="ECO:0000313" key="2">
    <source>
        <dbReference type="Proteomes" id="UP000000304"/>
    </source>
</evidence>
<proteinExistence type="predicted"/>
<protein>
    <submittedName>
        <fullName evidence="1">GD17759</fullName>
    </submittedName>
</protein>
<reference evidence="1 2" key="1">
    <citation type="journal article" date="2007" name="Nature">
        <title>Evolution of genes and genomes on the Drosophila phylogeny.</title>
        <authorList>
            <consortium name="Drosophila 12 Genomes Consortium"/>
            <person name="Clark A.G."/>
            <person name="Eisen M.B."/>
            <person name="Smith D.R."/>
            <person name="Bergman C.M."/>
            <person name="Oliver B."/>
            <person name="Markow T.A."/>
            <person name="Kaufman T.C."/>
            <person name="Kellis M."/>
            <person name="Gelbart W."/>
            <person name="Iyer V.N."/>
            <person name="Pollard D.A."/>
            <person name="Sackton T.B."/>
            <person name="Larracuente A.M."/>
            <person name="Singh N.D."/>
            <person name="Abad J.P."/>
            <person name="Abt D.N."/>
            <person name="Adryan B."/>
            <person name="Aguade M."/>
            <person name="Akashi H."/>
            <person name="Anderson W.W."/>
            <person name="Aquadro C.F."/>
            <person name="Ardell D.H."/>
            <person name="Arguello R."/>
            <person name="Artieri C.G."/>
            <person name="Barbash D.A."/>
            <person name="Barker D."/>
            <person name="Barsanti P."/>
            <person name="Batterham P."/>
            <person name="Batzoglou S."/>
            <person name="Begun D."/>
            <person name="Bhutkar A."/>
            <person name="Blanco E."/>
            <person name="Bosak S.A."/>
            <person name="Bradley R.K."/>
            <person name="Brand A.D."/>
            <person name="Brent M.R."/>
            <person name="Brooks A.N."/>
            <person name="Brown R.H."/>
            <person name="Butlin R.K."/>
            <person name="Caggese C."/>
            <person name="Calvi B.R."/>
            <person name="Bernardo de Carvalho A."/>
            <person name="Caspi A."/>
            <person name="Castrezana S."/>
            <person name="Celniker S.E."/>
            <person name="Chang J.L."/>
            <person name="Chapple C."/>
            <person name="Chatterji S."/>
            <person name="Chinwalla A."/>
            <person name="Civetta A."/>
            <person name="Clifton S.W."/>
            <person name="Comeron J.M."/>
            <person name="Costello J.C."/>
            <person name="Coyne J.A."/>
            <person name="Daub J."/>
            <person name="David R.G."/>
            <person name="Delcher A.L."/>
            <person name="Delehaunty K."/>
            <person name="Do C.B."/>
            <person name="Ebling H."/>
            <person name="Edwards K."/>
            <person name="Eickbush T."/>
            <person name="Evans J.D."/>
            <person name="Filipski A."/>
            <person name="Findeiss S."/>
            <person name="Freyhult E."/>
            <person name="Fulton L."/>
            <person name="Fulton R."/>
            <person name="Garcia A.C."/>
            <person name="Gardiner A."/>
            <person name="Garfield D.A."/>
            <person name="Garvin B.E."/>
            <person name="Gibson G."/>
            <person name="Gilbert D."/>
            <person name="Gnerre S."/>
            <person name="Godfrey J."/>
            <person name="Good R."/>
            <person name="Gotea V."/>
            <person name="Gravely B."/>
            <person name="Greenberg A.J."/>
            <person name="Griffiths-Jones S."/>
            <person name="Gross S."/>
            <person name="Guigo R."/>
            <person name="Gustafson E.A."/>
            <person name="Haerty W."/>
            <person name="Hahn M.W."/>
            <person name="Halligan D.L."/>
            <person name="Halpern A.L."/>
            <person name="Halter G.M."/>
            <person name="Han M.V."/>
            <person name="Heger A."/>
            <person name="Hillier L."/>
            <person name="Hinrichs A.S."/>
            <person name="Holmes I."/>
            <person name="Hoskins R.A."/>
            <person name="Hubisz M.J."/>
            <person name="Hultmark D."/>
            <person name="Huntley M.A."/>
            <person name="Jaffe D.B."/>
            <person name="Jagadeeshan S."/>
            <person name="Jeck W.R."/>
            <person name="Johnson J."/>
            <person name="Jones C.D."/>
            <person name="Jordan W.C."/>
            <person name="Karpen G.H."/>
            <person name="Kataoka E."/>
            <person name="Keightley P.D."/>
            <person name="Kheradpour P."/>
            <person name="Kirkness E.F."/>
            <person name="Koerich L.B."/>
            <person name="Kristiansen K."/>
            <person name="Kudrna D."/>
            <person name="Kulathinal R.J."/>
            <person name="Kumar S."/>
            <person name="Kwok R."/>
            <person name="Lander E."/>
            <person name="Langley C.H."/>
            <person name="Lapoint R."/>
            <person name="Lazzaro B.P."/>
            <person name="Lee S.J."/>
            <person name="Levesque L."/>
            <person name="Li R."/>
            <person name="Lin C.F."/>
            <person name="Lin M.F."/>
            <person name="Lindblad-Toh K."/>
            <person name="Llopart A."/>
            <person name="Long M."/>
            <person name="Low L."/>
            <person name="Lozovsky E."/>
            <person name="Lu J."/>
            <person name="Luo M."/>
            <person name="Machado C.A."/>
            <person name="Makalowski W."/>
            <person name="Marzo M."/>
            <person name="Matsuda M."/>
            <person name="Matzkin L."/>
            <person name="McAllister B."/>
            <person name="McBride C.S."/>
            <person name="McKernan B."/>
            <person name="McKernan K."/>
            <person name="Mendez-Lago M."/>
            <person name="Minx P."/>
            <person name="Mollenhauer M.U."/>
            <person name="Montooth K."/>
            <person name="Mount S.M."/>
            <person name="Mu X."/>
            <person name="Myers E."/>
            <person name="Negre B."/>
            <person name="Newfeld S."/>
            <person name="Nielsen R."/>
            <person name="Noor M.A."/>
            <person name="O'Grady P."/>
            <person name="Pachter L."/>
            <person name="Papaceit M."/>
            <person name="Parisi M.J."/>
            <person name="Parisi M."/>
            <person name="Parts L."/>
            <person name="Pedersen J.S."/>
            <person name="Pesole G."/>
            <person name="Phillippy A.M."/>
            <person name="Ponting C.P."/>
            <person name="Pop M."/>
            <person name="Porcelli D."/>
            <person name="Powell J.R."/>
            <person name="Prohaska S."/>
            <person name="Pruitt K."/>
            <person name="Puig M."/>
            <person name="Quesneville H."/>
            <person name="Ram K.R."/>
            <person name="Rand D."/>
            <person name="Rasmussen M.D."/>
            <person name="Reed L.K."/>
            <person name="Reenan R."/>
            <person name="Reily A."/>
            <person name="Remington K.A."/>
            <person name="Rieger T.T."/>
            <person name="Ritchie M.G."/>
            <person name="Robin C."/>
            <person name="Rogers Y.H."/>
            <person name="Rohde C."/>
            <person name="Rozas J."/>
            <person name="Rubenfield M.J."/>
            <person name="Ruiz A."/>
            <person name="Russo S."/>
            <person name="Salzberg S.L."/>
            <person name="Sanchez-Gracia A."/>
            <person name="Saranga D.J."/>
            <person name="Sato H."/>
            <person name="Schaeffer S.W."/>
            <person name="Schatz M.C."/>
            <person name="Schlenke T."/>
            <person name="Schwartz R."/>
            <person name="Segarra C."/>
            <person name="Singh R.S."/>
            <person name="Sirot L."/>
            <person name="Sirota M."/>
            <person name="Sisneros N.B."/>
            <person name="Smith C.D."/>
            <person name="Smith T.F."/>
            <person name="Spieth J."/>
            <person name="Stage D.E."/>
            <person name="Stark A."/>
            <person name="Stephan W."/>
            <person name="Strausberg R.L."/>
            <person name="Strempel S."/>
            <person name="Sturgill D."/>
            <person name="Sutton G."/>
            <person name="Sutton G.G."/>
            <person name="Tao W."/>
            <person name="Teichmann S."/>
            <person name="Tobari Y.N."/>
            <person name="Tomimura Y."/>
            <person name="Tsolas J.M."/>
            <person name="Valente V.L."/>
            <person name="Venter E."/>
            <person name="Venter J.C."/>
            <person name="Vicario S."/>
            <person name="Vieira F.G."/>
            <person name="Vilella A.J."/>
            <person name="Villasante A."/>
            <person name="Walenz B."/>
            <person name="Wang J."/>
            <person name="Wasserman M."/>
            <person name="Watts T."/>
            <person name="Wilson D."/>
            <person name="Wilson R.K."/>
            <person name="Wing R.A."/>
            <person name="Wolfner M.F."/>
            <person name="Wong A."/>
            <person name="Wong G.K."/>
            <person name="Wu C.I."/>
            <person name="Wu G."/>
            <person name="Yamamoto D."/>
            <person name="Yang H.P."/>
            <person name="Yang S.P."/>
            <person name="Yorke J.A."/>
            <person name="Yoshida K."/>
            <person name="Zdobnov E."/>
            <person name="Zhang P."/>
            <person name="Zhang Y."/>
            <person name="Zimin A.V."/>
            <person name="Baldwin J."/>
            <person name="Abdouelleil A."/>
            <person name="Abdulkadir J."/>
            <person name="Abebe A."/>
            <person name="Abera B."/>
            <person name="Abreu J."/>
            <person name="Acer S.C."/>
            <person name="Aftuck L."/>
            <person name="Alexander A."/>
            <person name="An P."/>
            <person name="Anderson E."/>
            <person name="Anderson S."/>
            <person name="Arachi H."/>
            <person name="Azer M."/>
            <person name="Bachantsang P."/>
            <person name="Barry A."/>
            <person name="Bayul T."/>
            <person name="Berlin A."/>
            <person name="Bessette D."/>
            <person name="Bloom T."/>
            <person name="Blye J."/>
            <person name="Boguslavskiy L."/>
            <person name="Bonnet C."/>
            <person name="Boukhgalter B."/>
            <person name="Bourzgui I."/>
            <person name="Brown A."/>
            <person name="Cahill P."/>
            <person name="Channer S."/>
            <person name="Cheshatsang Y."/>
            <person name="Chuda L."/>
            <person name="Citroen M."/>
            <person name="Collymore A."/>
            <person name="Cooke P."/>
            <person name="Costello M."/>
            <person name="D'Aco K."/>
            <person name="Daza R."/>
            <person name="De Haan G."/>
            <person name="DeGray S."/>
            <person name="DeMaso C."/>
            <person name="Dhargay N."/>
            <person name="Dooley K."/>
            <person name="Dooley E."/>
            <person name="Doricent M."/>
            <person name="Dorje P."/>
            <person name="Dorjee K."/>
            <person name="Dupes A."/>
            <person name="Elong R."/>
            <person name="Falk J."/>
            <person name="Farina A."/>
            <person name="Faro S."/>
            <person name="Ferguson D."/>
            <person name="Fisher S."/>
            <person name="Foley C.D."/>
            <person name="Franke A."/>
            <person name="Friedrich D."/>
            <person name="Gadbois L."/>
            <person name="Gearin G."/>
            <person name="Gearin C.R."/>
            <person name="Giannoukos G."/>
            <person name="Goode T."/>
            <person name="Graham J."/>
            <person name="Grandbois E."/>
            <person name="Grewal S."/>
            <person name="Gyaltsen K."/>
            <person name="Hafez N."/>
            <person name="Hagos B."/>
            <person name="Hall J."/>
            <person name="Henson C."/>
            <person name="Hollinger A."/>
            <person name="Honan T."/>
            <person name="Huard M.D."/>
            <person name="Hughes L."/>
            <person name="Hurhula B."/>
            <person name="Husby M.E."/>
            <person name="Kamat A."/>
            <person name="Kanga B."/>
            <person name="Kashin S."/>
            <person name="Khazanovich D."/>
            <person name="Kisner P."/>
            <person name="Lance K."/>
            <person name="Lara M."/>
            <person name="Lee W."/>
            <person name="Lennon N."/>
            <person name="Letendre F."/>
            <person name="LeVine R."/>
            <person name="Lipovsky A."/>
            <person name="Liu X."/>
            <person name="Liu J."/>
            <person name="Liu S."/>
            <person name="Lokyitsang T."/>
            <person name="Lokyitsang Y."/>
            <person name="Lubonja R."/>
            <person name="Lui A."/>
            <person name="MacDonald P."/>
            <person name="Magnisalis V."/>
            <person name="Maru K."/>
            <person name="Matthews C."/>
            <person name="McCusker W."/>
            <person name="McDonough S."/>
            <person name="Mehta T."/>
            <person name="Meldrim J."/>
            <person name="Meneus L."/>
            <person name="Mihai O."/>
            <person name="Mihalev A."/>
            <person name="Mihova T."/>
            <person name="Mittelman R."/>
            <person name="Mlenga V."/>
            <person name="Montmayeur A."/>
            <person name="Mulrain L."/>
            <person name="Navidi A."/>
            <person name="Naylor J."/>
            <person name="Negash T."/>
            <person name="Nguyen T."/>
            <person name="Nguyen N."/>
            <person name="Nicol R."/>
            <person name="Norbu C."/>
            <person name="Norbu N."/>
            <person name="Novod N."/>
            <person name="O'Neill B."/>
            <person name="Osman S."/>
            <person name="Markiewicz E."/>
            <person name="Oyono O.L."/>
            <person name="Patti C."/>
            <person name="Phunkhang P."/>
            <person name="Pierre F."/>
            <person name="Priest M."/>
            <person name="Raghuraman S."/>
            <person name="Rege F."/>
            <person name="Reyes R."/>
            <person name="Rise C."/>
            <person name="Rogov P."/>
            <person name="Ross K."/>
            <person name="Ryan E."/>
            <person name="Settipalli S."/>
            <person name="Shea T."/>
            <person name="Sherpa N."/>
            <person name="Shi L."/>
            <person name="Shih D."/>
            <person name="Sparrow T."/>
            <person name="Spaulding J."/>
            <person name="Stalker J."/>
            <person name="Stange-Thomann N."/>
            <person name="Stavropoulos S."/>
            <person name="Stone C."/>
            <person name="Strader C."/>
            <person name="Tesfaye S."/>
            <person name="Thomson T."/>
            <person name="Thoulutsang Y."/>
            <person name="Thoulutsang D."/>
            <person name="Topham K."/>
            <person name="Topping I."/>
            <person name="Tsamla T."/>
            <person name="Vassiliev H."/>
            <person name="Vo A."/>
            <person name="Wangchuk T."/>
            <person name="Wangdi T."/>
            <person name="Weiand M."/>
            <person name="Wilkinson J."/>
            <person name="Wilson A."/>
            <person name="Yadav S."/>
            <person name="Young G."/>
            <person name="Yu Q."/>
            <person name="Zembek L."/>
            <person name="Zhong D."/>
            <person name="Zimmer A."/>
            <person name="Zwirko Z."/>
            <person name="Jaffe D.B."/>
            <person name="Alvarez P."/>
            <person name="Brockman W."/>
            <person name="Butler J."/>
            <person name="Chin C."/>
            <person name="Gnerre S."/>
            <person name="Grabherr M."/>
            <person name="Kleber M."/>
            <person name="Mauceli E."/>
            <person name="MacCallum I."/>
        </authorList>
    </citation>
    <scope>NUCLEOTIDE SEQUENCE [LARGE SCALE GENOMIC DNA]</scope>
    <source>
        <strain evidence="2">white501</strain>
    </source>
</reference>
<dbReference type="Proteomes" id="UP000000304">
    <property type="component" value="Chromosome 3R"/>
</dbReference>
<gene>
    <name evidence="1" type="primary">Dsim\GD17759</name>
    <name evidence="1" type="ORF">Dsim_GD17759</name>
</gene>
<accession>B4QTQ8</accession>
<dbReference type="AlphaFoldDB" id="B4QTQ8"/>
<dbReference type="HOGENOM" id="CLU_2335877_0_0_1"/>
<organism evidence="1 2">
    <name type="scientific">Drosophila simulans</name>
    <name type="common">Fruit fly</name>
    <dbReference type="NCBI Taxonomy" id="7240"/>
    <lineage>
        <taxon>Eukaryota</taxon>
        <taxon>Metazoa</taxon>
        <taxon>Ecdysozoa</taxon>
        <taxon>Arthropoda</taxon>
        <taxon>Hexapoda</taxon>
        <taxon>Insecta</taxon>
        <taxon>Pterygota</taxon>
        <taxon>Neoptera</taxon>
        <taxon>Endopterygota</taxon>
        <taxon>Diptera</taxon>
        <taxon>Brachycera</taxon>
        <taxon>Muscomorpha</taxon>
        <taxon>Ephydroidea</taxon>
        <taxon>Drosophilidae</taxon>
        <taxon>Drosophila</taxon>
        <taxon>Sophophora</taxon>
    </lineage>
</organism>
<sequence>MNPRIAPTSRSICAHVFIVRGNGAFTLLLPLLTRNGSPESTDSAVPAIANKLHTQVAAIGGMEAIVPGNCSKCKAMALSPAATMDKDASVFSLYPLDP</sequence>
<dbReference type="EMBL" id="CM000364">
    <property type="protein sequence ID" value="EDX14262.1"/>
    <property type="molecule type" value="Genomic_DNA"/>
</dbReference>